<dbReference type="SUPFAM" id="SSF53613">
    <property type="entry name" value="Ribokinase-like"/>
    <property type="match status" value="1"/>
</dbReference>
<organism evidence="5 6">
    <name type="scientific">Cnuibacter physcomitrellae</name>
    <dbReference type="NCBI Taxonomy" id="1619308"/>
    <lineage>
        <taxon>Bacteria</taxon>
        <taxon>Bacillati</taxon>
        <taxon>Actinomycetota</taxon>
        <taxon>Actinomycetes</taxon>
        <taxon>Micrococcales</taxon>
        <taxon>Microbacteriaceae</taxon>
        <taxon>Cnuibacter</taxon>
    </lineage>
</organism>
<dbReference type="InterPro" id="IPR029056">
    <property type="entry name" value="Ribokinase-like"/>
</dbReference>
<dbReference type="AlphaFoldDB" id="A0A1X9LPL3"/>
<dbReference type="KEGG" id="cphy:B5808_15100"/>
<dbReference type="EMBL" id="CP020715">
    <property type="protein sequence ID" value="ARJ06392.1"/>
    <property type="molecule type" value="Genomic_DNA"/>
</dbReference>
<dbReference type="Gene3D" id="3.40.1190.20">
    <property type="match status" value="1"/>
</dbReference>
<dbReference type="PROSITE" id="PS00584">
    <property type="entry name" value="PFKB_KINASES_2"/>
    <property type="match status" value="1"/>
</dbReference>
<gene>
    <name evidence="5" type="ORF">B5808_15100</name>
</gene>
<evidence type="ECO:0000313" key="6">
    <source>
        <dbReference type="Proteomes" id="UP000192775"/>
    </source>
</evidence>
<dbReference type="Pfam" id="PF00294">
    <property type="entry name" value="PfkB"/>
    <property type="match status" value="1"/>
</dbReference>
<accession>A0A1X9LPL3</accession>
<dbReference type="GO" id="GO:0016301">
    <property type="term" value="F:kinase activity"/>
    <property type="evidence" value="ECO:0007669"/>
    <property type="project" value="UniProtKB-KW"/>
</dbReference>
<evidence type="ECO:0000256" key="3">
    <source>
        <dbReference type="ARBA" id="ARBA00022777"/>
    </source>
</evidence>
<dbReference type="PANTHER" id="PTHR43320">
    <property type="entry name" value="SUGAR KINASE"/>
    <property type="match status" value="1"/>
</dbReference>
<dbReference type="STRING" id="1619308.B5808_15100"/>
<dbReference type="Proteomes" id="UP000192775">
    <property type="component" value="Chromosome"/>
</dbReference>
<dbReference type="InterPro" id="IPR011611">
    <property type="entry name" value="PfkB_dom"/>
</dbReference>
<evidence type="ECO:0000259" key="4">
    <source>
        <dbReference type="Pfam" id="PF00294"/>
    </source>
</evidence>
<evidence type="ECO:0000256" key="2">
    <source>
        <dbReference type="ARBA" id="ARBA00022679"/>
    </source>
</evidence>
<comment type="similarity">
    <text evidence="1">Belongs to the carbohydrate kinase PfkB family.</text>
</comment>
<reference evidence="5 6" key="1">
    <citation type="submission" date="2017-04" db="EMBL/GenBank/DDBJ databases">
        <authorList>
            <person name="Afonso C.L."/>
            <person name="Miller P.J."/>
            <person name="Scott M.A."/>
            <person name="Spackman E."/>
            <person name="Goraichik I."/>
            <person name="Dimitrov K.M."/>
            <person name="Suarez D.L."/>
            <person name="Swayne D.E."/>
        </authorList>
    </citation>
    <scope>NUCLEOTIDE SEQUENCE [LARGE SCALE GENOMIC DNA]</scope>
    <source>
        <strain evidence="6">XA(T)</strain>
    </source>
</reference>
<keyword evidence="6" id="KW-1185">Reference proteome</keyword>
<protein>
    <recommendedName>
        <fullName evidence="4">Carbohydrate kinase PfkB domain-containing protein</fullName>
    </recommendedName>
</protein>
<feature type="domain" description="Carbohydrate kinase PfkB" evidence="4">
    <location>
        <begin position="33"/>
        <end position="288"/>
    </location>
</feature>
<dbReference type="PANTHER" id="PTHR43320:SF3">
    <property type="entry name" value="CARBOHYDRATE KINASE PFKB DOMAIN-CONTAINING PROTEIN"/>
    <property type="match status" value="1"/>
</dbReference>
<keyword evidence="2" id="KW-0808">Transferase</keyword>
<keyword evidence="3" id="KW-0418">Kinase</keyword>
<dbReference type="InterPro" id="IPR052700">
    <property type="entry name" value="Carb_kinase_PfkB-like"/>
</dbReference>
<name>A0A1X9LPL3_9MICO</name>
<evidence type="ECO:0000256" key="1">
    <source>
        <dbReference type="ARBA" id="ARBA00010688"/>
    </source>
</evidence>
<sequence>MDPVHRPVLAVAGDLLEDVVVWGVGALERGTDNPGRVFRSQGGSAANVAVRAAGMDGVRVRFLGRVGEDAIGGVLEAELQGQGIETVLQRGGTTGTVIVLVDAVGERTMIPDRAASAEIERFPSEALDGVAWLHLPLYGFQTPRAREALLALASDARARGVTVSIDLSSVSLLRDLGDDLDGLVSAIRPEVVFANAEEAAVVDARAWVQSLGCELVAKNGPDPVLVVSRAGEESFPVPRVEAVSDTTGAGDSFAAGYVAACLRGEPVAAAVAAGAAAAAEVLTAPGARRA</sequence>
<proteinExistence type="inferred from homology"/>
<evidence type="ECO:0000313" key="5">
    <source>
        <dbReference type="EMBL" id="ARJ06392.1"/>
    </source>
</evidence>
<dbReference type="InterPro" id="IPR002173">
    <property type="entry name" value="Carboh/pur_kinase_PfkB_CS"/>
</dbReference>